<gene>
    <name evidence="1" type="ORF">PYCCODRAFT_169123</name>
</gene>
<organism evidence="1 2">
    <name type="scientific">Trametes coccinea (strain BRFM310)</name>
    <name type="common">Pycnoporus coccineus</name>
    <dbReference type="NCBI Taxonomy" id="1353009"/>
    <lineage>
        <taxon>Eukaryota</taxon>
        <taxon>Fungi</taxon>
        <taxon>Dikarya</taxon>
        <taxon>Basidiomycota</taxon>
        <taxon>Agaricomycotina</taxon>
        <taxon>Agaricomycetes</taxon>
        <taxon>Polyporales</taxon>
        <taxon>Polyporaceae</taxon>
        <taxon>Trametes</taxon>
    </lineage>
</organism>
<dbReference type="Proteomes" id="UP000193067">
    <property type="component" value="Unassembled WGS sequence"/>
</dbReference>
<sequence>MRILPERTRSGVSNPGLACGARGRLEQKRSLLRTCRDLSLPTVALVAATPLSRRHERSATAVIRMLAAS</sequence>
<name>A0A1Y2ITJ7_TRAC3</name>
<dbReference type="AlphaFoldDB" id="A0A1Y2ITJ7"/>
<dbReference type="EMBL" id="KZ084098">
    <property type="protein sequence ID" value="OSD04003.1"/>
    <property type="molecule type" value="Genomic_DNA"/>
</dbReference>
<accession>A0A1Y2ITJ7</accession>
<proteinExistence type="predicted"/>
<protein>
    <submittedName>
        <fullName evidence="1">Uncharacterized protein</fullName>
    </submittedName>
</protein>
<reference evidence="1 2" key="1">
    <citation type="journal article" date="2015" name="Biotechnol. Biofuels">
        <title>Enhanced degradation of softwood versus hardwood by the white-rot fungus Pycnoporus coccineus.</title>
        <authorList>
            <person name="Couturier M."/>
            <person name="Navarro D."/>
            <person name="Chevret D."/>
            <person name="Henrissat B."/>
            <person name="Piumi F."/>
            <person name="Ruiz-Duenas F.J."/>
            <person name="Martinez A.T."/>
            <person name="Grigoriev I.V."/>
            <person name="Riley R."/>
            <person name="Lipzen A."/>
            <person name="Berrin J.G."/>
            <person name="Master E.R."/>
            <person name="Rosso M.N."/>
        </authorList>
    </citation>
    <scope>NUCLEOTIDE SEQUENCE [LARGE SCALE GENOMIC DNA]</scope>
    <source>
        <strain evidence="1 2">BRFM310</strain>
    </source>
</reference>
<evidence type="ECO:0000313" key="1">
    <source>
        <dbReference type="EMBL" id="OSD04003.1"/>
    </source>
</evidence>
<keyword evidence="2" id="KW-1185">Reference proteome</keyword>
<evidence type="ECO:0000313" key="2">
    <source>
        <dbReference type="Proteomes" id="UP000193067"/>
    </source>
</evidence>